<feature type="compositionally biased region" description="Basic and acidic residues" evidence="1">
    <location>
        <begin position="143"/>
        <end position="161"/>
    </location>
</feature>
<dbReference type="Proteomes" id="UP000054196">
    <property type="component" value="Unassembled WGS sequence"/>
</dbReference>
<evidence type="ECO:0000313" key="3">
    <source>
        <dbReference type="Proteomes" id="UP000054196"/>
    </source>
</evidence>
<dbReference type="KEGG" id="psq:PUNSTDRAFT_146494"/>
<accession>R7S3W9</accession>
<evidence type="ECO:0000313" key="2">
    <source>
        <dbReference type="EMBL" id="EIN04554.1"/>
    </source>
</evidence>
<gene>
    <name evidence="2" type="ORF">PUNSTDRAFT_146494</name>
</gene>
<dbReference type="RefSeq" id="XP_007388349.1">
    <property type="nucleotide sequence ID" value="XM_007388287.1"/>
</dbReference>
<keyword evidence="3" id="KW-1185">Reference proteome</keyword>
<feature type="compositionally biased region" description="Low complexity" evidence="1">
    <location>
        <begin position="125"/>
        <end position="136"/>
    </location>
</feature>
<evidence type="ECO:0000256" key="1">
    <source>
        <dbReference type="SAM" id="MobiDB-lite"/>
    </source>
</evidence>
<feature type="region of interest" description="Disordered" evidence="1">
    <location>
        <begin position="110"/>
        <end position="189"/>
    </location>
</feature>
<dbReference type="EMBL" id="JH687554">
    <property type="protein sequence ID" value="EIN04554.1"/>
    <property type="molecule type" value="Genomic_DNA"/>
</dbReference>
<feature type="region of interest" description="Disordered" evidence="1">
    <location>
        <begin position="266"/>
        <end position="287"/>
    </location>
</feature>
<dbReference type="GeneID" id="18881658"/>
<organism evidence="2 3">
    <name type="scientific">Punctularia strigosozonata (strain HHB-11173)</name>
    <name type="common">White-rot fungus</name>
    <dbReference type="NCBI Taxonomy" id="741275"/>
    <lineage>
        <taxon>Eukaryota</taxon>
        <taxon>Fungi</taxon>
        <taxon>Dikarya</taxon>
        <taxon>Basidiomycota</taxon>
        <taxon>Agaricomycotina</taxon>
        <taxon>Agaricomycetes</taxon>
        <taxon>Corticiales</taxon>
        <taxon>Punctulariaceae</taxon>
        <taxon>Punctularia</taxon>
    </lineage>
</organism>
<reference evidence="3" key="1">
    <citation type="journal article" date="2012" name="Science">
        <title>The Paleozoic origin of enzymatic lignin decomposition reconstructed from 31 fungal genomes.</title>
        <authorList>
            <person name="Floudas D."/>
            <person name="Binder M."/>
            <person name="Riley R."/>
            <person name="Barry K."/>
            <person name="Blanchette R.A."/>
            <person name="Henrissat B."/>
            <person name="Martinez A.T."/>
            <person name="Otillar R."/>
            <person name="Spatafora J.W."/>
            <person name="Yadav J.S."/>
            <person name="Aerts A."/>
            <person name="Benoit I."/>
            <person name="Boyd A."/>
            <person name="Carlson A."/>
            <person name="Copeland A."/>
            <person name="Coutinho P.M."/>
            <person name="de Vries R.P."/>
            <person name="Ferreira P."/>
            <person name="Findley K."/>
            <person name="Foster B."/>
            <person name="Gaskell J."/>
            <person name="Glotzer D."/>
            <person name="Gorecki P."/>
            <person name="Heitman J."/>
            <person name="Hesse C."/>
            <person name="Hori C."/>
            <person name="Igarashi K."/>
            <person name="Jurgens J.A."/>
            <person name="Kallen N."/>
            <person name="Kersten P."/>
            <person name="Kohler A."/>
            <person name="Kuees U."/>
            <person name="Kumar T.K.A."/>
            <person name="Kuo A."/>
            <person name="LaButti K."/>
            <person name="Larrondo L.F."/>
            <person name="Lindquist E."/>
            <person name="Ling A."/>
            <person name="Lombard V."/>
            <person name="Lucas S."/>
            <person name="Lundell T."/>
            <person name="Martin R."/>
            <person name="McLaughlin D.J."/>
            <person name="Morgenstern I."/>
            <person name="Morin E."/>
            <person name="Murat C."/>
            <person name="Nagy L.G."/>
            <person name="Nolan M."/>
            <person name="Ohm R.A."/>
            <person name="Patyshakuliyeva A."/>
            <person name="Rokas A."/>
            <person name="Ruiz-Duenas F.J."/>
            <person name="Sabat G."/>
            <person name="Salamov A."/>
            <person name="Samejima M."/>
            <person name="Schmutz J."/>
            <person name="Slot J.C."/>
            <person name="St John F."/>
            <person name="Stenlid J."/>
            <person name="Sun H."/>
            <person name="Sun S."/>
            <person name="Syed K."/>
            <person name="Tsang A."/>
            <person name="Wiebenga A."/>
            <person name="Young D."/>
            <person name="Pisabarro A."/>
            <person name="Eastwood D.C."/>
            <person name="Martin F."/>
            <person name="Cullen D."/>
            <person name="Grigoriev I.V."/>
            <person name="Hibbett D.S."/>
        </authorList>
    </citation>
    <scope>NUCLEOTIDE SEQUENCE [LARGE SCALE GENOMIC DNA]</scope>
    <source>
        <strain evidence="3">HHB-11173 SS5</strain>
    </source>
</reference>
<name>R7S3W9_PUNST</name>
<dbReference type="AlphaFoldDB" id="R7S3W9"/>
<protein>
    <submittedName>
        <fullName evidence="2">Uncharacterized protein</fullName>
    </submittedName>
</protein>
<proteinExistence type="predicted"/>
<sequence>MHSFPLWVVKFAILEQWEDENPVFLNGARDELVEWDETTRRWRHLVLDHYRWIPAEELEIRPSDNEANAIISHNFTLLHRAQLVHPNVAHPPMRVGAMQSLAFGESPQQFIPLNHEPSAAPPDAAPVVRRNPPRAARAQKRTRSPDVAKESRKRRRGDDVPPVKTTVSRPSSGPRRKRTRRMAAEVHKMRCEAEDARRLVAETHETITLAAASVKNLVQDIDMISAHRPTPTLRQEASRNNAVIPTPNYIDGDASPQDLRLPQPAIPKPPSIKTGIAASRPTQTVGSTDTCGLYSATDSRALVKALSDRGNIGGCTCRPTLVQRRRIDKTKFLRPKVRIGIDAHGVPFRDWDERPLEEEDDDDDDDAGEIRWHKRESIVISKLYDHDRGYVLEPTLPVSRRPRRRRVFAKQFRTQSRHITPVVFDALEGWHVEMGRCENCLIRAMRSLPLWVVGVKSTHHEGFEDGSPVFVNAARDEMVEWDADIRGWRHLILDYYRWIPVEELEVRPSDSEANPNIVNGTRSVPLPLPACIFYDD</sequence>
<dbReference type="HOGENOM" id="CLU_585432_0_0_1"/>